<organism evidence="3 4">
    <name type="scientific">Pachysolen tannophilus NRRL Y-2460</name>
    <dbReference type="NCBI Taxonomy" id="669874"/>
    <lineage>
        <taxon>Eukaryota</taxon>
        <taxon>Fungi</taxon>
        <taxon>Dikarya</taxon>
        <taxon>Ascomycota</taxon>
        <taxon>Saccharomycotina</taxon>
        <taxon>Pichiomycetes</taxon>
        <taxon>Pachysolenaceae</taxon>
        <taxon>Pachysolen</taxon>
    </lineage>
</organism>
<dbReference type="Proteomes" id="UP000094236">
    <property type="component" value="Unassembled WGS sequence"/>
</dbReference>
<dbReference type="AlphaFoldDB" id="A0A1E4U1U1"/>
<feature type="domain" description="ATP adenylyltransferase C-terminal" evidence="1">
    <location>
        <begin position="218"/>
        <end position="339"/>
    </location>
</feature>
<dbReference type="InterPro" id="IPR045759">
    <property type="entry name" value="Ap4A_phos1/2_N"/>
</dbReference>
<dbReference type="STRING" id="669874.A0A1E4U1U1"/>
<dbReference type="InterPro" id="IPR009163">
    <property type="entry name" value="Ap4A_phos1/2"/>
</dbReference>
<dbReference type="PANTHER" id="PTHR38420:SF1">
    <property type="entry name" value="PUTATIVE (AFU_ORTHOLOGUE AFUA_5G14690)-RELATED"/>
    <property type="match status" value="1"/>
</dbReference>
<accession>A0A1E4U1U1</accession>
<keyword evidence="4" id="KW-1185">Reference proteome</keyword>
<dbReference type="InterPro" id="IPR043171">
    <property type="entry name" value="Ap4A_phos1/2-like"/>
</dbReference>
<dbReference type="Gene3D" id="3.30.428.70">
    <property type="match status" value="1"/>
</dbReference>
<feature type="domain" description="Ap4A phosphorylase 1/2 N-terminal" evidence="2">
    <location>
        <begin position="19"/>
        <end position="183"/>
    </location>
</feature>
<protein>
    <submittedName>
        <fullName evidence="3">Uncharacterized protein</fullName>
    </submittedName>
</protein>
<dbReference type="PANTHER" id="PTHR38420">
    <property type="entry name" value="AP-4-A PHOSPHORYLASE II"/>
    <property type="match status" value="1"/>
</dbReference>
<evidence type="ECO:0000313" key="3">
    <source>
        <dbReference type="EMBL" id="ODV97976.1"/>
    </source>
</evidence>
<evidence type="ECO:0000259" key="1">
    <source>
        <dbReference type="Pfam" id="PF09830"/>
    </source>
</evidence>
<dbReference type="SUPFAM" id="SSF54197">
    <property type="entry name" value="HIT-like"/>
    <property type="match status" value="1"/>
</dbReference>
<dbReference type="GO" id="GO:0005524">
    <property type="term" value="F:ATP binding"/>
    <property type="evidence" value="ECO:0007669"/>
    <property type="project" value="InterPro"/>
</dbReference>
<dbReference type="EMBL" id="KV454011">
    <property type="protein sequence ID" value="ODV97976.1"/>
    <property type="molecule type" value="Genomic_DNA"/>
</dbReference>
<reference evidence="4" key="1">
    <citation type="submission" date="2016-05" db="EMBL/GenBank/DDBJ databases">
        <title>Comparative genomics of biotechnologically important yeasts.</title>
        <authorList>
            <consortium name="DOE Joint Genome Institute"/>
            <person name="Riley R."/>
            <person name="Haridas S."/>
            <person name="Wolfe K.H."/>
            <person name="Lopes M.R."/>
            <person name="Hittinger C.T."/>
            <person name="Goker M."/>
            <person name="Salamov A."/>
            <person name="Wisecaver J."/>
            <person name="Long T.M."/>
            <person name="Aerts A.L."/>
            <person name="Barry K."/>
            <person name="Choi C."/>
            <person name="Clum A."/>
            <person name="Coughlan A.Y."/>
            <person name="Deshpande S."/>
            <person name="Douglass A.P."/>
            <person name="Hanson S.J."/>
            <person name="Klenk H.-P."/>
            <person name="Labutti K."/>
            <person name="Lapidus A."/>
            <person name="Lindquist E."/>
            <person name="Lipzen A."/>
            <person name="Meier-Kolthoff J.P."/>
            <person name="Ohm R.A."/>
            <person name="Otillar R.P."/>
            <person name="Pangilinan J."/>
            <person name="Peng Y."/>
            <person name="Rokas A."/>
            <person name="Rosa C.A."/>
            <person name="Scheuner C."/>
            <person name="Sibirny A.A."/>
            <person name="Slot J.C."/>
            <person name="Stielow J.B."/>
            <person name="Sun H."/>
            <person name="Kurtzman C.P."/>
            <person name="Blackwell M."/>
            <person name="Grigoriev I.V."/>
            <person name="Jeffries T.W."/>
        </authorList>
    </citation>
    <scope>NUCLEOTIDE SEQUENCE [LARGE SCALE GENOMIC DNA]</scope>
    <source>
        <strain evidence="4">NRRL Y-2460</strain>
    </source>
</reference>
<proteinExistence type="predicted"/>
<dbReference type="Pfam" id="PF09830">
    <property type="entry name" value="ATP_transf"/>
    <property type="match status" value="1"/>
</dbReference>
<sequence>MEDHSAVSILTIEELQQFPLLDLVEKVFVNAIKSNDLVFVEDKDSDIEIYKKQRLVYYFKIINALAVRPVNRKSDDEEANKAKNPFSKNDPLLTVVENLLSTHKILLNKYPNIRDHFLMVTRDFIKQDTLLSIDELFTMFTILNNLNKSSNDRFFSFFNSGLQSGYSQIHKHIQFLSLPYYKDDDNDEKLVQFRTFFDDFIDASSDYNTDMVPLTFHDVAFKHFILPLPKLKIKITSKILLEIYNKLLISTLNFFKAKKIAKDEDELLTKQLELNPNISYNYIMTEEYMVIIPRIATNFNDCWANSLQFLGLFSARNEEVKQKILKIGFETYLSKVGFPNDKIDYYKL</sequence>
<dbReference type="OrthoDB" id="10267950at2759"/>
<dbReference type="GO" id="GO:0009117">
    <property type="term" value="P:nucleotide metabolic process"/>
    <property type="evidence" value="ECO:0007669"/>
    <property type="project" value="InterPro"/>
</dbReference>
<dbReference type="InterPro" id="IPR036265">
    <property type="entry name" value="HIT-like_sf"/>
</dbReference>
<evidence type="ECO:0000313" key="4">
    <source>
        <dbReference type="Proteomes" id="UP000094236"/>
    </source>
</evidence>
<name>A0A1E4U1U1_PACTA</name>
<evidence type="ECO:0000259" key="2">
    <source>
        <dbReference type="Pfam" id="PF19327"/>
    </source>
</evidence>
<dbReference type="InterPro" id="IPR019200">
    <property type="entry name" value="ATP_adenylylTrfase_C"/>
</dbReference>
<dbReference type="Pfam" id="PF19327">
    <property type="entry name" value="Ap4A_phos_N"/>
    <property type="match status" value="1"/>
</dbReference>
<dbReference type="GO" id="GO:0003877">
    <property type="term" value="F:ATP:ADP adenylyltransferase activity"/>
    <property type="evidence" value="ECO:0007669"/>
    <property type="project" value="InterPro"/>
</dbReference>
<gene>
    <name evidence="3" type="ORF">PACTADRAFT_468</name>
</gene>